<keyword evidence="3" id="KW-0472">Membrane</keyword>
<organism evidence="5 6">
    <name type="scientific">Faecalibacterium prausnitzii</name>
    <dbReference type="NCBI Taxonomy" id="853"/>
    <lineage>
        <taxon>Bacteria</taxon>
        <taxon>Bacillati</taxon>
        <taxon>Bacillota</taxon>
        <taxon>Clostridia</taxon>
        <taxon>Eubacteriales</taxon>
        <taxon>Oscillospiraceae</taxon>
        <taxon>Faecalibacterium</taxon>
    </lineage>
</organism>
<name>A0A291T976_9FIRM</name>
<keyword evidence="3" id="KW-0812">Transmembrane</keyword>
<keyword evidence="3" id="KW-1133">Transmembrane helix</keyword>
<feature type="transmembrane region" description="Helical" evidence="3">
    <location>
        <begin position="357"/>
        <end position="379"/>
    </location>
</feature>
<feature type="compositionally biased region" description="Polar residues" evidence="2">
    <location>
        <begin position="142"/>
        <end position="153"/>
    </location>
</feature>
<evidence type="ECO:0000256" key="3">
    <source>
        <dbReference type="SAM" id="Phobius"/>
    </source>
</evidence>
<accession>A0A291T976</accession>
<sequence length="388" mass="41707">MRWYEYKMEVDDLHASDDLKAKLLALQANAAETPGAKSIAMPAPSPTPKKQKKPLRFPARRWAQLAACAAVCGVCLYGAVYAYEWKGVTLLGGGSSSNYSAAATKAAAPQAAVYSMEDTENATYGSADNGISSFSAEDGNRSAETATGGSLLTSGEAESDASTRTADSAKIIYTANLTLETRDYDTARAALDAALSDADGYMESSSEYTNTDSTRSVSLTLRVPQDSYKSFLAAAAQSGSVTYQNQQAEDITTRYMDTEARLASLTAQRTRLQELQAQADTLADLLEIESSLSDVQYQIESWQSQLDWYSNQVSCCTVYITLNEVETLTPTSTSFGAKLLAALRNGWTGFVSGAQAVAVFLVGAWPAILIGAVCGVIYYRVRHPRKKK</sequence>
<keyword evidence="1" id="KW-0175">Coiled coil</keyword>
<feature type="domain" description="DUF4349" evidence="4">
    <location>
        <begin position="170"/>
        <end position="378"/>
    </location>
</feature>
<dbReference type="Proteomes" id="UP000223709">
    <property type="component" value="Chromosome"/>
</dbReference>
<protein>
    <recommendedName>
        <fullName evidence="4">DUF4349 domain-containing protein</fullName>
    </recommendedName>
</protein>
<reference evidence="5 6" key="1">
    <citation type="submission" date="2017-10" db="EMBL/GenBank/DDBJ databases">
        <title>Complete Genome Sequence of Faecalibacterium prausnitzii isolated from the gut of healthy adult Indian.</title>
        <authorList>
            <person name="Bag S."/>
            <person name="Ghosh T.S."/>
            <person name="Das B."/>
        </authorList>
    </citation>
    <scope>NUCLEOTIDE SEQUENCE [LARGE SCALE GENOMIC DNA]</scope>
    <source>
        <strain evidence="5 6">Indica</strain>
    </source>
</reference>
<evidence type="ECO:0000256" key="1">
    <source>
        <dbReference type="SAM" id="Coils"/>
    </source>
</evidence>
<proteinExistence type="predicted"/>
<dbReference type="Pfam" id="PF14257">
    <property type="entry name" value="DUF4349"/>
    <property type="match status" value="1"/>
</dbReference>
<evidence type="ECO:0000313" key="6">
    <source>
        <dbReference type="Proteomes" id="UP000223709"/>
    </source>
</evidence>
<feature type="region of interest" description="Disordered" evidence="2">
    <location>
        <begin position="135"/>
        <end position="161"/>
    </location>
</feature>
<feature type="coiled-coil region" evidence="1">
    <location>
        <begin position="248"/>
        <end position="285"/>
    </location>
</feature>
<dbReference type="InterPro" id="IPR025645">
    <property type="entry name" value="DUF4349"/>
</dbReference>
<evidence type="ECO:0000259" key="4">
    <source>
        <dbReference type="Pfam" id="PF14257"/>
    </source>
</evidence>
<dbReference type="AlphaFoldDB" id="A0A291T976"/>
<feature type="transmembrane region" description="Helical" evidence="3">
    <location>
        <begin position="62"/>
        <end position="83"/>
    </location>
</feature>
<evidence type="ECO:0000313" key="5">
    <source>
        <dbReference type="EMBL" id="ATL89743.1"/>
    </source>
</evidence>
<evidence type="ECO:0000256" key="2">
    <source>
        <dbReference type="SAM" id="MobiDB-lite"/>
    </source>
</evidence>
<gene>
    <name evidence="5" type="ORF">CRH10_05260</name>
</gene>
<dbReference type="EMBL" id="CP023819">
    <property type="protein sequence ID" value="ATL89743.1"/>
    <property type="molecule type" value="Genomic_DNA"/>
</dbReference>
<dbReference type="RefSeq" id="WP_098923282.1">
    <property type="nucleotide sequence ID" value="NZ_CP023819.1"/>
</dbReference>